<evidence type="ECO:0000256" key="2">
    <source>
        <dbReference type="ARBA" id="ARBA00022803"/>
    </source>
</evidence>
<dbReference type="Gene3D" id="3.40.50.300">
    <property type="entry name" value="P-loop containing nucleotide triphosphate hydrolases"/>
    <property type="match status" value="1"/>
</dbReference>
<dbReference type="Pfam" id="PF13432">
    <property type="entry name" value="TPR_16"/>
    <property type="match status" value="1"/>
</dbReference>
<dbReference type="EMBL" id="WSTA01000014">
    <property type="protein sequence ID" value="MWB97892.1"/>
    <property type="molecule type" value="Genomic_DNA"/>
</dbReference>
<comment type="caution">
    <text evidence="5">The sequence shown here is derived from an EMBL/GenBank/DDBJ whole genome shotgun (WGS) entry which is preliminary data.</text>
</comment>
<dbReference type="InterPro" id="IPR000157">
    <property type="entry name" value="TIR_dom"/>
</dbReference>
<dbReference type="Pfam" id="PF13676">
    <property type="entry name" value="TIR_2"/>
    <property type="match status" value="1"/>
</dbReference>
<gene>
    <name evidence="5" type="ORF">GB864_04925</name>
</gene>
<keyword evidence="2 3" id="KW-0802">TPR repeat</keyword>
<dbReference type="InterPro" id="IPR050498">
    <property type="entry name" value="Ycf3"/>
</dbReference>
<dbReference type="PANTHER" id="PTHR44858">
    <property type="entry name" value="TETRATRICOPEPTIDE REPEAT PROTEIN 6"/>
    <property type="match status" value="1"/>
</dbReference>
<keyword evidence="1" id="KW-0677">Repeat</keyword>
<evidence type="ECO:0000313" key="6">
    <source>
        <dbReference type="Proteomes" id="UP000438182"/>
    </source>
</evidence>
<dbReference type="PROSITE" id="PS50005">
    <property type="entry name" value="TPR"/>
    <property type="match status" value="1"/>
</dbReference>
<dbReference type="SUPFAM" id="SSF52540">
    <property type="entry name" value="P-loop containing nucleoside triphosphate hydrolases"/>
    <property type="match status" value="1"/>
</dbReference>
<dbReference type="Gene3D" id="1.25.40.10">
    <property type="entry name" value="Tetratricopeptide repeat domain"/>
    <property type="match status" value="1"/>
</dbReference>
<accession>A0A6I4NXM5</accession>
<organism evidence="5 6">
    <name type="scientific">Agromyces seonyuensis</name>
    <dbReference type="NCBI Taxonomy" id="2662446"/>
    <lineage>
        <taxon>Bacteria</taxon>
        <taxon>Bacillati</taxon>
        <taxon>Actinomycetota</taxon>
        <taxon>Actinomycetes</taxon>
        <taxon>Micrococcales</taxon>
        <taxon>Microbacteriaceae</taxon>
        <taxon>Agromyces</taxon>
    </lineage>
</organism>
<dbReference type="InterPro" id="IPR011990">
    <property type="entry name" value="TPR-like_helical_dom_sf"/>
</dbReference>
<feature type="repeat" description="TPR" evidence="3">
    <location>
        <begin position="681"/>
        <end position="714"/>
    </location>
</feature>
<dbReference type="SUPFAM" id="SSF48452">
    <property type="entry name" value="TPR-like"/>
    <property type="match status" value="2"/>
</dbReference>
<dbReference type="InterPro" id="IPR019734">
    <property type="entry name" value="TPR_rpt"/>
</dbReference>
<reference evidence="5 6" key="1">
    <citation type="submission" date="2019-12" db="EMBL/GenBank/DDBJ databases">
        <authorList>
            <person name="Kim Y.S."/>
        </authorList>
    </citation>
    <scope>NUCLEOTIDE SEQUENCE [LARGE SCALE GENOMIC DNA]</scope>
    <source>
        <strain evidence="5 6">MMS17-SY077</strain>
    </source>
</reference>
<evidence type="ECO:0000259" key="4">
    <source>
        <dbReference type="Pfam" id="PF13676"/>
    </source>
</evidence>
<evidence type="ECO:0000313" key="5">
    <source>
        <dbReference type="EMBL" id="MWB97892.1"/>
    </source>
</evidence>
<dbReference type="Proteomes" id="UP000438182">
    <property type="component" value="Unassembled WGS sequence"/>
</dbReference>
<name>A0A6I4NXM5_9MICO</name>
<dbReference type="Gene3D" id="3.40.50.10140">
    <property type="entry name" value="Toll/interleukin-1 receptor homology (TIR) domain"/>
    <property type="match status" value="1"/>
</dbReference>
<dbReference type="PANTHER" id="PTHR44858:SF1">
    <property type="entry name" value="UDP-N-ACETYLGLUCOSAMINE--PEPTIDE N-ACETYLGLUCOSAMINYLTRANSFERASE SPINDLY-RELATED"/>
    <property type="match status" value="1"/>
</dbReference>
<evidence type="ECO:0000256" key="1">
    <source>
        <dbReference type="ARBA" id="ARBA00022737"/>
    </source>
</evidence>
<dbReference type="SMART" id="SM00028">
    <property type="entry name" value="TPR"/>
    <property type="match status" value="5"/>
</dbReference>
<dbReference type="SUPFAM" id="SSF52200">
    <property type="entry name" value="Toll/Interleukin receptor TIR domain"/>
    <property type="match status" value="1"/>
</dbReference>
<evidence type="ECO:0000256" key="3">
    <source>
        <dbReference type="PROSITE-ProRule" id="PRU00339"/>
    </source>
</evidence>
<dbReference type="RefSeq" id="WP_160423239.1">
    <property type="nucleotide sequence ID" value="NZ_WSTA01000014.1"/>
</dbReference>
<dbReference type="Pfam" id="PF13428">
    <property type="entry name" value="TPR_14"/>
    <property type="match status" value="1"/>
</dbReference>
<dbReference type="InterPro" id="IPR035897">
    <property type="entry name" value="Toll_tir_struct_dom_sf"/>
</dbReference>
<dbReference type="AlphaFoldDB" id="A0A6I4NXM5"/>
<dbReference type="InterPro" id="IPR027417">
    <property type="entry name" value="P-loop_NTPase"/>
</dbReference>
<feature type="domain" description="TIR" evidence="4">
    <location>
        <begin position="22"/>
        <end position="118"/>
    </location>
</feature>
<proteinExistence type="predicted"/>
<protein>
    <submittedName>
        <fullName evidence="5">Tetratricopeptide repeat protein</fullName>
    </submittedName>
</protein>
<sequence>MTIVRSTIAGGVEQGWVELKRFFVSHSSADKALALELKSHLDDDAWVDLHEIDVGDLLLEQISSGIENATDFALLWSAASAQSRWVQFELHMAFIRWMEDSAIAIRVIRLDETPVPLYLRPFLQARGANDASTIAASLVRGAPAPRARRTFLNRNKEIEQIEEALYSERIRALFVCGLPGIGKRSLARESLLRLTVGTNASHTVALGPGTAESELNLLVASALGVPAAPEGAEFESVMSNTLERIRDFANSGGIWVFEGAEHLLTEEGHLGRILRPIIDDSLSRDGYSKLLLFTSRRRPRLDPAQRHVDSIFIDGLRPAHAVVLLRNLDAIGEEPTLAEVAKQLDGHPLALEVIAPRLPMSPTALIEQRHAIATDLVDPAAIAPNTWQLLEILALADGPLSGQNIADLLEIDPEELREAIAEASHYALVMYDPNGHLSLHPLVRDYFFRSFRARDDHQERTSRVANVMSSVVASLEPGDAQYAPTLLAAVKVLGLAGRFDEARELRRGLTGTLLQTATELYHEKRYAEALPFIDEAITGVEEVDKEALQLKVKTLAYLGQVDEARALGDRLVARYSQDAAVLRDRGRVAYIERDWDGAIEFYQRAIPHRHRPAQLWSDIAQARMRAGNWSGAAAAARTAIDQGGDTPWTLDLYAESLEKLGDLEEAELIITRAVEREPTNANYRHRLGRIAQRRGNHKLAIEQFTRSGALDPNHFQSRLSLASMHADAGSLDEAQRELDAATVSPGVPAGVSQNVQAKIRLLQGDVEAAHDAISVALKDRRDAANLALAVQVWIMRAEMGKVGKGQARAQVKVLSSELDDLGELQSVLELSRQFPEYFGA</sequence>
<dbReference type="GO" id="GO:0007165">
    <property type="term" value="P:signal transduction"/>
    <property type="evidence" value="ECO:0007669"/>
    <property type="project" value="InterPro"/>
</dbReference>
<keyword evidence="6" id="KW-1185">Reference proteome</keyword>